<keyword evidence="9" id="KW-1185">Reference proteome</keyword>
<accession>A0A2P7YCT9</accession>
<evidence type="ECO:0000256" key="5">
    <source>
        <dbReference type="ARBA" id="ARBA00023180"/>
    </source>
</evidence>
<sequence length="804" mass="85059">MSLTIGSWLAIFLYLTTALGLIITTNTTWISPSSLSINDLNITTGAKFSIVNNTVTTITGDWNNEGVLYVTSNNDLATSVLIESNLFHNKGDVVFSSLQSSAASNFSLSSTGGFNNTGNIWFGLNECFETSPVTVDSAASWENYGKVHFVRNAGRPSGVTIFQSLGHIQNHGTVCLTNMFWNQNTSIDGEGCINVGANSLFLLYPSFWLVAEEQTIYLSSEMSAINVLGLSSSSTGTRTYKVVGFGGGNSIKTSLGFETFKYAKDVLTLSFFQGSFKIEFHIGPGYDGARFATDGLGTKISYNGPVNRTVPEVCQCEKFPEPPSHPNESAVLIDSAIPTLTSTSVVSGESVTSFPSVYKREAAVDGTTEYTTTWTTTDSTGATVTESGIVIITSGSGIVIVTTNSLGSLSTYTSLFPHRTKTKHTTYTTTDSEGNKSTASGVATVTTTTQGSLFTTTSRFDSSSMEYSSVYTTTDSNSSTPSEITITTGSDGSLSIPTSEKNTTTENSSTHSDGINSTETSSLSVTSNSDNSLSSTTESPTSEGTETYSDHTSAFILTSSDRNSSSASSVVTTATETSGSFEPPASQNRTITKTFTTWITTNGEGSSITDFGVVTITTNSAGDLASTTSPPEYTTIWTTTDSHGSTVTESAIVFIVTDSKGSLTRESSRYTFTEEGSSTWTTGIPVTKSESFNVASDALAISQDIAKPLQSRSVFFDETTEYGDIGTFDQTSVEETDINGKKHTATISGETDNSAASTLTSGQTFVTGSSVTDTAFTVLSYEAAGSPPNLNPTWVIPIGLLWLV</sequence>
<comment type="subcellular location">
    <subcellularLocation>
        <location evidence="1">Secreted</location>
        <location evidence="1">Cell wall</location>
    </subcellularLocation>
</comment>
<feature type="region of interest" description="Disordered" evidence="6">
    <location>
        <begin position="565"/>
        <end position="589"/>
    </location>
</feature>
<keyword evidence="2" id="KW-0134">Cell wall</keyword>
<feature type="compositionally biased region" description="Polar residues" evidence="6">
    <location>
        <begin position="471"/>
        <end position="497"/>
    </location>
</feature>
<dbReference type="Proteomes" id="UP000241107">
    <property type="component" value="Unassembled WGS sequence"/>
</dbReference>
<dbReference type="EMBL" id="PYFQ01000022">
    <property type="protein sequence ID" value="PSK33774.1"/>
    <property type="molecule type" value="Genomic_DNA"/>
</dbReference>
<proteinExistence type="predicted"/>
<dbReference type="VEuPathDB" id="FungiDB:C7M61_005118"/>
<evidence type="ECO:0000256" key="4">
    <source>
        <dbReference type="ARBA" id="ARBA00022729"/>
    </source>
</evidence>
<dbReference type="OrthoDB" id="4022214at2759"/>
<feature type="region of interest" description="Disordered" evidence="6">
    <location>
        <begin position="471"/>
        <end position="549"/>
    </location>
</feature>
<dbReference type="RefSeq" id="XP_024711350.1">
    <property type="nucleotide sequence ID" value="XM_024860429.1"/>
</dbReference>
<organism evidence="8 9">
    <name type="scientific">Candidozyma pseudohaemuli</name>
    <dbReference type="NCBI Taxonomy" id="418784"/>
    <lineage>
        <taxon>Eukaryota</taxon>
        <taxon>Fungi</taxon>
        <taxon>Dikarya</taxon>
        <taxon>Ascomycota</taxon>
        <taxon>Saccharomycotina</taxon>
        <taxon>Pichiomycetes</taxon>
        <taxon>Metschnikowiaceae</taxon>
        <taxon>Candidozyma</taxon>
    </lineage>
</organism>
<evidence type="ECO:0000259" key="7">
    <source>
        <dbReference type="Pfam" id="PF11765"/>
    </source>
</evidence>
<evidence type="ECO:0000256" key="6">
    <source>
        <dbReference type="SAM" id="MobiDB-lite"/>
    </source>
</evidence>
<name>A0A2P7YCT9_9ASCO</name>
<dbReference type="GeneID" id="36568505"/>
<comment type="caution">
    <text evidence="8">The sequence shown here is derived from an EMBL/GenBank/DDBJ whole genome shotgun (WGS) entry which is preliminary data.</text>
</comment>
<evidence type="ECO:0000256" key="2">
    <source>
        <dbReference type="ARBA" id="ARBA00022512"/>
    </source>
</evidence>
<keyword evidence="4" id="KW-0732">Signal</keyword>
<dbReference type="GO" id="GO:0009277">
    <property type="term" value="C:fungal-type cell wall"/>
    <property type="evidence" value="ECO:0007669"/>
    <property type="project" value="UniProtKB-ARBA"/>
</dbReference>
<dbReference type="Pfam" id="PF11765">
    <property type="entry name" value="Hyphal_reg_CWP"/>
    <property type="match status" value="1"/>
</dbReference>
<evidence type="ECO:0000313" key="9">
    <source>
        <dbReference type="Proteomes" id="UP000241107"/>
    </source>
</evidence>
<feature type="compositionally biased region" description="Low complexity" evidence="6">
    <location>
        <begin position="565"/>
        <end position="580"/>
    </location>
</feature>
<feature type="region of interest" description="Disordered" evidence="6">
    <location>
        <begin position="423"/>
        <end position="443"/>
    </location>
</feature>
<feature type="compositionally biased region" description="Low complexity" evidence="6">
    <location>
        <begin position="498"/>
        <end position="547"/>
    </location>
</feature>
<dbReference type="AlphaFoldDB" id="A0A2P7YCT9"/>
<keyword evidence="5" id="KW-0325">Glycoprotein</keyword>
<evidence type="ECO:0000313" key="8">
    <source>
        <dbReference type="EMBL" id="PSK33774.1"/>
    </source>
</evidence>
<gene>
    <name evidence="8" type="ORF">C7M61_005118</name>
</gene>
<reference evidence="8 9" key="1">
    <citation type="submission" date="2018-03" db="EMBL/GenBank/DDBJ databases">
        <title>Candida pseudohaemulonii genome assembly and annotation.</title>
        <authorList>
            <person name="Munoz J.F."/>
            <person name="Gade L.G."/>
            <person name="Chow N.A."/>
            <person name="Litvintseva A.P."/>
            <person name="Loparev V.N."/>
            <person name="Cuomo C.A."/>
        </authorList>
    </citation>
    <scope>NUCLEOTIDE SEQUENCE [LARGE SCALE GENOMIC DNA]</scope>
    <source>
        <strain evidence="8 9">B12108</strain>
    </source>
</reference>
<keyword evidence="3" id="KW-0964">Secreted</keyword>
<evidence type="ECO:0000256" key="1">
    <source>
        <dbReference type="ARBA" id="ARBA00004191"/>
    </source>
</evidence>
<dbReference type="InterPro" id="IPR021031">
    <property type="entry name" value="Hyphal-reg_cell_wall_N"/>
</dbReference>
<dbReference type="STRING" id="418784.A0A2P7YCT9"/>
<evidence type="ECO:0000256" key="3">
    <source>
        <dbReference type="ARBA" id="ARBA00022525"/>
    </source>
</evidence>
<feature type="domain" description="Hyphally-regulated cell wall protein N-terminal" evidence="7">
    <location>
        <begin position="12"/>
        <end position="323"/>
    </location>
</feature>
<protein>
    <recommendedName>
        <fullName evidence="7">Hyphally-regulated cell wall protein N-terminal domain-containing protein</fullName>
    </recommendedName>
</protein>